<gene>
    <name evidence="3" type="ordered locus">Veis_2903</name>
</gene>
<dbReference type="SUPFAM" id="SSF53850">
    <property type="entry name" value="Periplasmic binding protein-like II"/>
    <property type="match status" value="1"/>
</dbReference>
<dbReference type="STRING" id="391735.Veis_2903"/>
<dbReference type="eggNOG" id="COG3181">
    <property type="taxonomic scope" value="Bacteria"/>
</dbReference>
<dbReference type="PIRSF" id="PIRSF017082">
    <property type="entry name" value="YflP"/>
    <property type="match status" value="1"/>
</dbReference>
<dbReference type="KEGG" id="vei:Veis_2903"/>
<proteinExistence type="inferred from homology"/>
<accession>A1WLY2</accession>
<evidence type="ECO:0000256" key="2">
    <source>
        <dbReference type="SAM" id="SignalP"/>
    </source>
</evidence>
<keyword evidence="4" id="KW-1185">Reference proteome</keyword>
<dbReference type="PANTHER" id="PTHR42928:SF5">
    <property type="entry name" value="BLR1237 PROTEIN"/>
    <property type="match status" value="1"/>
</dbReference>
<keyword evidence="2" id="KW-0732">Signal</keyword>
<comment type="similarity">
    <text evidence="1">Belongs to the UPF0065 (bug) family.</text>
</comment>
<dbReference type="Proteomes" id="UP000000374">
    <property type="component" value="Chromosome"/>
</dbReference>
<feature type="signal peptide" evidence="2">
    <location>
        <begin position="1"/>
        <end position="26"/>
    </location>
</feature>
<sequence length="327" mass="34446">MQRRAFLHILSVAVAGAGMLCAQALAADAFPGKPVRILVGFSPGGSNDIVARLIAPKLAEGLGQQVMVENRPGAGGNIAVSALLSAPADGHTLLMCTTGTLSIQPHLVKSMPFDPEKDLVAVTQIIDAPYMLMVNARLPVSTVQELVAYARNRPGELNFASSGAGTGSHLAGEMLKSRTGIDIVHIAYKGTGQAMADVLEGAVSMIFDQPVSSMQYARAGKLRALAVAGPKRLAAFPEVPTVMEAGIAEFEPVTWSGICAARNTPPAAIERIQREIAKVLAMPGIARRLVQDGLEPVGSTPARFHDFLVANKRTWGKVIESTDLKPE</sequence>
<dbReference type="Gene3D" id="3.40.190.150">
    <property type="entry name" value="Bordetella uptake gene, domain 1"/>
    <property type="match status" value="1"/>
</dbReference>
<evidence type="ECO:0000313" key="4">
    <source>
        <dbReference type="Proteomes" id="UP000000374"/>
    </source>
</evidence>
<dbReference type="InterPro" id="IPR005064">
    <property type="entry name" value="BUG"/>
</dbReference>
<dbReference type="Gene3D" id="3.40.190.10">
    <property type="entry name" value="Periplasmic binding protein-like II"/>
    <property type="match status" value="1"/>
</dbReference>
<dbReference type="AlphaFoldDB" id="A1WLY2"/>
<feature type="chain" id="PRO_5002640712" evidence="2">
    <location>
        <begin position="27"/>
        <end position="327"/>
    </location>
</feature>
<dbReference type="HOGENOM" id="CLU_045683_0_0_4"/>
<reference evidence="4" key="1">
    <citation type="submission" date="2006-12" db="EMBL/GenBank/DDBJ databases">
        <title>Complete sequence of chromosome 1 of Verminephrobacter eiseniae EF01-2.</title>
        <authorList>
            <person name="Copeland A."/>
            <person name="Lucas S."/>
            <person name="Lapidus A."/>
            <person name="Barry K."/>
            <person name="Detter J.C."/>
            <person name="Glavina del Rio T."/>
            <person name="Dalin E."/>
            <person name="Tice H."/>
            <person name="Pitluck S."/>
            <person name="Chertkov O."/>
            <person name="Brettin T."/>
            <person name="Bruce D."/>
            <person name="Han C."/>
            <person name="Tapia R."/>
            <person name="Gilna P."/>
            <person name="Schmutz J."/>
            <person name="Larimer F."/>
            <person name="Land M."/>
            <person name="Hauser L."/>
            <person name="Kyrpides N."/>
            <person name="Kim E."/>
            <person name="Stahl D."/>
            <person name="Richardson P."/>
        </authorList>
    </citation>
    <scope>NUCLEOTIDE SEQUENCE [LARGE SCALE GENOMIC DNA]</scope>
    <source>
        <strain evidence="4">EF01-2</strain>
    </source>
</reference>
<dbReference type="CDD" id="cd07012">
    <property type="entry name" value="PBP2_Bug_TTT"/>
    <property type="match status" value="1"/>
</dbReference>
<dbReference type="GeneID" id="76461388"/>
<organism evidence="3 4">
    <name type="scientific">Verminephrobacter eiseniae (strain EF01-2)</name>
    <dbReference type="NCBI Taxonomy" id="391735"/>
    <lineage>
        <taxon>Bacteria</taxon>
        <taxon>Pseudomonadati</taxon>
        <taxon>Pseudomonadota</taxon>
        <taxon>Betaproteobacteria</taxon>
        <taxon>Burkholderiales</taxon>
        <taxon>Comamonadaceae</taxon>
        <taxon>Verminephrobacter</taxon>
    </lineage>
</organism>
<evidence type="ECO:0000256" key="1">
    <source>
        <dbReference type="ARBA" id="ARBA00006987"/>
    </source>
</evidence>
<dbReference type="EMBL" id="CP000542">
    <property type="protein sequence ID" value="ABM58639.1"/>
    <property type="molecule type" value="Genomic_DNA"/>
</dbReference>
<dbReference type="OrthoDB" id="8678477at2"/>
<dbReference type="PANTHER" id="PTHR42928">
    <property type="entry name" value="TRICARBOXYLATE-BINDING PROTEIN"/>
    <property type="match status" value="1"/>
</dbReference>
<dbReference type="InterPro" id="IPR042100">
    <property type="entry name" value="Bug_dom1"/>
</dbReference>
<protein>
    <submittedName>
        <fullName evidence="3">Uncharacterized protein UPF0065</fullName>
    </submittedName>
</protein>
<dbReference type="RefSeq" id="WP_011810635.1">
    <property type="nucleotide sequence ID" value="NC_008786.1"/>
</dbReference>
<evidence type="ECO:0000313" key="3">
    <source>
        <dbReference type="EMBL" id="ABM58639.1"/>
    </source>
</evidence>
<dbReference type="Pfam" id="PF03401">
    <property type="entry name" value="TctC"/>
    <property type="match status" value="1"/>
</dbReference>
<name>A1WLY2_VEREI</name>